<keyword evidence="2 3" id="KW-0808">Transferase</keyword>
<evidence type="ECO:0000256" key="1">
    <source>
        <dbReference type="ARBA" id="ARBA00009861"/>
    </source>
</evidence>
<gene>
    <name evidence="3" type="primary">HLT</name>
    <name evidence="3" type="synonym">HMT</name>
    <name evidence="3" type="ORF">T07_3270</name>
</gene>
<dbReference type="Pfam" id="PF02458">
    <property type="entry name" value="Transferase"/>
    <property type="match status" value="1"/>
</dbReference>
<dbReference type="InterPro" id="IPR023213">
    <property type="entry name" value="CAT-like_dom_sf"/>
</dbReference>
<evidence type="ECO:0000256" key="2">
    <source>
        <dbReference type="ARBA" id="ARBA00022679"/>
    </source>
</evidence>
<dbReference type="OrthoDB" id="1161849at2759"/>
<dbReference type="GO" id="GO:0016740">
    <property type="term" value="F:transferase activity"/>
    <property type="evidence" value="ECO:0007669"/>
    <property type="project" value="UniProtKB-KW"/>
</dbReference>
<keyword evidence="4" id="KW-1185">Reference proteome</keyword>
<sequence length="111" mass="12476">MSYKNNPSISSKQNDPVEMIIDALSRALEFYYPLAGRLREVQNKKLVVDCTGEGFLFVEANAKITLDELGDAILPPCPFLDEFLFNVPGSDGNPSVMWRFHICIAFKPHNV</sequence>
<name>A0A0V0RC24_9BILA</name>
<comment type="similarity">
    <text evidence="1">Belongs to the plant acyltransferase family.</text>
</comment>
<comment type="caution">
    <text evidence="3">The sequence shown here is derived from an EMBL/GenBank/DDBJ whole genome shotgun (WGS) entry which is preliminary data.</text>
</comment>
<dbReference type="Proteomes" id="UP000054630">
    <property type="component" value="Unassembled WGS sequence"/>
</dbReference>
<dbReference type="Gene3D" id="3.30.559.10">
    <property type="entry name" value="Chloramphenicol acetyltransferase-like domain"/>
    <property type="match status" value="1"/>
</dbReference>
<proteinExistence type="inferred from homology"/>
<protein>
    <submittedName>
        <fullName evidence="3">13-hydroxylupanine O-tigloyltransferase</fullName>
    </submittedName>
</protein>
<organism evidence="3 4">
    <name type="scientific">Trichinella nelsoni</name>
    <dbReference type="NCBI Taxonomy" id="6336"/>
    <lineage>
        <taxon>Eukaryota</taxon>
        <taxon>Metazoa</taxon>
        <taxon>Ecdysozoa</taxon>
        <taxon>Nematoda</taxon>
        <taxon>Enoplea</taxon>
        <taxon>Dorylaimia</taxon>
        <taxon>Trichinellida</taxon>
        <taxon>Trichinellidae</taxon>
        <taxon>Trichinella</taxon>
    </lineage>
</organism>
<dbReference type="STRING" id="6336.A0A0V0RC24"/>
<accession>A0A0V0RC24</accession>
<dbReference type="EMBL" id="JYDL01000903">
    <property type="protein sequence ID" value="KRX12046.1"/>
    <property type="molecule type" value="Genomic_DNA"/>
</dbReference>
<evidence type="ECO:0000313" key="4">
    <source>
        <dbReference type="Proteomes" id="UP000054630"/>
    </source>
</evidence>
<evidence type="ECO:0000313" key="3">
    <source>
        <dbReference type="EMBL" id="KRX12046.1"/>
    </source>
</evidence>
<dbReference type="PANTHER" id="PTHR31147">
    <property type="entry name" value="ACYL TRANSFERASE 4"/>
    <property type="match status" value="1"/>
</dbReference>
<dbReference type="PANTHER" id="PTHR31147:SF66">
    <property type="entry name" value="OS05G0315700 PROTEIN"/>
    <property type="match status" value="1"/>
</dbReference>
<dbReference type="InterPro" id="IPR050898">
    <property type="entry name" value="Plant_acyltransferase"/>
</dbReference>
<reference evidence="3 4" key="1">
    <citation type="submission" date="2015-01" db="EMBL/GenBank/DDBJ databases">
        <title>Evolution of Trichinella species and genotypes.</title>
        <authorList>
            <person name="Korhonen P.K."/>
            <person name="Edoardo P."/>
            <person name="Giuseppe L.R."/>
            <person name="Gasser R.B."/>
        </authorList>
    </citation>
    <scope>NUCLEOTIDE SEQUENCE [LARGE SCALE GENOMIC DNA]</scope>
    <source>
        <strain evidence="3">ISS37</strain>
    </source>
</reference>
<dbReference type="AlphaFoldDB" id="A0A0V0RC24"/>